<evidence type="ECO:0000256" key="2">
    <source>
        <dbReference type="ARBA" id="ARBA00022448"/>
    </source>
</evidence>
<feature type="transmembrane region" description="Helical" evidence="7">
    <location>
        <begin position="258"/>
        <end position="276"/>
    </location>
</feature>
<evidence type="ECO:0000256" key="1">
    <source>
        <dbReference type="ARBA" id="ARBA00004651"/>
    </source>
</evidence>
<feature type="transmembrane region" description="Helical" evidence="7">
    <location>
        <begin position="175"/>
        <end position="196"/>
    </location>
</feature>
<evidence type="ECO:0000256" key="7">
    <source>
        <dbReference type="RuleBase" id="RU363032"/>
    </source>
</evidence>
<dbReference type="InterPro" id="IPR000515">
    <property type="entry name" value="MetI-like"/>
</dbReference>
<feature type="transmembrane region" description="Helical" evidence="7">
    <location>
        <begin position="478"/>
        <end position="503"/>
    </location>
</feature>
<feature type="transmembrane region" description="Helical" evidence="7">
    <location>
        <begin position="203"/>
        <end position="226"/>
    </location>
</feature>
<feature type="transmembrane region" description="Helical" evidence="7">
    <location>
        <begin position="432"/>
        <end position="458"/>
    </location>
</feature>
<dbReference type="Pfam" id="PF00528">
    <property type="entry name" value="BPD_transp_1"/>
    <property type="match status" value="1"/>
</dbReference>
<gene>
    <name evidence="9" type="ORF">ACFSYH_09980</name>
</gene>
<dbReference type="EMBL" id="JBHUOP010000004">
    <property type="protein sequence ID" value="MFD2840896.1"/>
    <property type="molecule type" value="Genomic_DNA"/>
</dbReference>
<feature type="domain" description="ABC transmembrane type-1" evidence="8">
    <location>
        <begin position="101"/>
        <end position="496"/>
    </location>
</feature>
<evidence type="ECO:0000256" key="3">
    <source>
        <dbReference type="ARBA" id="ARBA00022475"/>
    </source>
</evidence>
<feature type="transmembrane region" description="Helical" evidence="7">
    <location>
        <begin position="12"/>
        <end position="31"/>
    </location>
</feature>
<sequence>MFNFIFRRALSSFGVLLVATFLIYVLVDVAIDPLAELRTSTAPNKEALIQERITLLQLDVPSPIRYFGWLAGVAGCFIGQCDFGSAWSTNQQVSDILVSSLIVTIKLVTVATVLAMILGIAVGVVSALRQYTGFDYTMVFISFLLYSLPSFWVAVLLKQWGAIGFNDFLADPHVGAPTIIVLAVIAGIVWQAMFAGDFKRRSVVFGASTVVTAGILFYVLGTGWLLNPSLGPVVIALTAAAAGVALTAIMAGLRNRRALYSALATGVFAGVVWYPMQFLFVNFSAALTLVFILVFIAVGVLAGWLFGGYDRRISMRVSGLTGLIGFGLLFIDRVMLAWQPYFNSSAINGRPIATLGSQTPGLKGSYWTHQLDSFTHLILPTIALVLISFAAYTRYSRASMLEVMNQDYVRTARAKGLSERVVIVRHAFRNSLIPLATIIPIDFAGILSGAVITERIFGWRGMGTMFLSGLDRNEIDPVMAYVLVIGAVAIIANFLADLLYAVLDPRIRVNA</sequence>
<keyword evidence="2 7" id="KW-0813">Transport</keyword>
<dbReference type="PROSITE" id="PS50928">
    <property type="entry name" value="ABC_TM1"/>
    <property type="match status" value="1"/>
</dbReference>
<feature type="transmembrane region" description="Helical" evidence="7">
    <location>
        <begin position="96"/>
        <end position="124"/>
    </location>
</feature>
<evidence type="ECO:0000256" key="4">
    <source>
        <dbReference type="ARBA" id="ARBA00022692"/>
    </source>
</evidence>
<dbReference type="InterPro" id="IPR045621">
    <property type="entry name" value="BPD_transp_1_N"/>
</dbReference>
<feature type="transmembrane region" description="Helical" evidence="7">
    <location>
        <begin position="374"/>
        <end position="392"/>
    </location>
</feature>
<dbReference type="SUPFAM" id="SSF161098">
    <property type="entry name" value="MetI-like"/>
    <property type="match status" value="1"/>
</dbReference>
<keyword evidence="4 7" id="KW-0812">Transmembrane</keyword>
<dbReference type="InterPro" id="IPR035906">
    <property type="entry name" value="MetI-like_sf"/>
</dbReference>
<dbReference type="PANTHER" id="PTHR43163">
    <property type="entry name" value="DIPEPTIDE TRANSPORT SYSTEM PERMEASE PROTEIN DPPB-RELATED"/>
    <property type="match status" value="1"/>
</dbReference>
<dbReference type="Pfam" id="PF19300">
    <property type="entry name" value="BPD_transp_1_N"/>
    <property type="match status" value="1"/>
</dbReference>
<dbReference type="PANTHER" id="PTHR43163:SF6">
    <property type="entry name" value="DIPEPTIDE TRANSPORT SYSTEM PERMEASE PROTEIN DPPB-RELATED"/>
    <property type="match status" value="1"/>
</dbReference>
<feature type="transmembrane region" description="Helical" evidence="7">
    <location>
        <begin position="136"/>
        <end position="155"/>
    </location>
</feature>
<dbReference type="Gene3D" id="1.10.3720.10">
    <property type="entry name" value="MetI-like"/>
    <property type="match status" value="1"/>
</dbReference>
<comment type="similarity">
    <text evidence="7">Belongs to the binding-protein-dependent transport system permease family.</text>
</comment>
<evidence type="ECO:0000259" key="8">
    <source>
        <dbReference type="PROSITE" id="PS50928"/>
    </source>
</evidence>
<dbReference type="CDD" id="cd06261">
    <property type="entry name" value="TM_PBP2"/>
    <property type="match status" value="1"/>
</dbReference>
<dbReference type="RefSeq" id="WP_377466825.1">
    <property type="nucleotide sequence ID" value="NZ_JBHUOP010000004.1"/>
</dbReference>
<organism evidence="9 10">
    <name type="scientific">Populibacterium corticicola</name>
    <dbReference type="NCBI Taxonomy" id="1812826"/>
    <lineage>
        <taxon>Bacteria</taxon>
        <taxon>Bacillati</taxon>
        <taxon>Actinomycetota</taxon>
        <taxon>Actinomycetes</taxon>
        <taxon>Micrococcales</taxon>
        <taxon>Jonesiaceae</taxon>
        <taxon>Populibacterium</taxon>
    </lineage>
</organism>
<comment type="caution">
    <text evidence="9">The sequence shown here is derived from an EMBL/GenBank/DDBJ whole genome shotgun (WGS) entry which is preliminary data.</text>
</comment>
<evidence type="ECO:0000313" key="9">
    <source>
        <dbReference type="EMBL" id="MFD2840896.1"/>
    </source>
</evidence>
<keyword evidence="3" id="KW-1003">Cell membrane</keyword>
<evidence type="ECO:0000313" key="10">
    <source>
        <dbReference type="Proteomes" id="UP001597391"/>
    </source>
</evidence>
<name>A0ABW5XHY8_9MICO</name>
<keyword evidence="6 7" id="KW-0472">Membrane</keyword>
<evidence type="ECO:0000256" key="5">
    <source>
        <dbReference type="ARBA" id="ARBA00022989"/>
    </source>
</evidence>
<comment type="subcellular location">
    <subcellularLocation>
        <location evidence="1 7">Cell membrane</location>
        <topology evidence="1 7">Multi-pass membrane protein</topology>
    </subcellularLocation>
</comment>
<dbReference type="Proteomes" id="UP001597391">
    <property type="component" value="Unassembled WGS sequence"/>
</dbReference>
<accession>A0ABW5XHY8</accession>
<proteinExistence type="inferred from homology"/>
<keyword evidence="5 7" id="KW-1133">Transmembrane helix</keyword>
<feature type="transmembrane region" description="Helical" evidence="7">
    <location>
        <begin position="313"/>
        <end position="331"/>
    </location>
</feature>
<protein>
    <submittedName>
        <fullName evidence="9">ABC transporter permease</fullName>
    </submittedName>
</protein>
<feature type="transmembrane region" description="Helical" evidence="7">
    <location>
        <begin position="232"/>
        <end position="251"/>
    </location>
</feature>
<feature type="transmembrane region" description="Helical" evidence="7">
    <location>
        <begin position="282"/>
        <end position="306"/>
    </location>
</feature>
<evidence type="ECO:0000256" key="6">
    <source>
        <dbReference type="ARBA" id="ARBA00023136"/>
    </source>
</evidence>
<keyword evidence="10" id="KW-1185">Reference proteome</keyword>
<reference evidence="10" key="1">
    <citation type="journal article" date="2019" name="Int. J. Syst. Evol. Microbiol.">
        <title>The Global Catalogue of Microorganisms (GCM) 10K type strain sequencing project: providing services to taxonomists for standard genome sequencing and annotation.</title>
        <authorList>
            <consortium name="The Broad Institute Genomics Platform"/>
            <consortium name="The Broad Institute Genome Sequencing Center for Infectious Disease"/>
            <person name="Wu L."/>
            <person name="Ma J."/>
        </authorList>
    </citation>
    <scope>NUCLEOTIDE SEQUENCE [LARGE SCALE GENOMIC DNA]</scope>
    <source>
        <strain evidence="10">KCTC 33576</strain>
    </source>
</reference>